<dbReference type="EMBL" id="JBHSHC010000153">
    <property type="protein sequence ID" value="MFC4769964.1"/>
    <property type="molecule type" value="Genomic_DNA"/>
</dbReference>
<comment type="caution">
    <text evidence="3">The sequence shown here is derived from an EMBL/GenBank/DDBJ whole genome shotgun (WGS) entry which is preliminary data.</text>
</comment>
<evidence type="ECO:0000259" key="2">
    <source>
        <dbReference type="Pfam" id="PF02517"/>
    </source>
</evidence>
<evidence type="ECO:0000313" key="4">
    <source>
        <dbReference type="Proteomes" id="UP001596002"/>
    </source>
</evidence>
<proteinExistence type="predicted"/>
<reference evidence="4" key="1">
    <citation type="journal article" date="2019" name="Int. J. Syst. Evol. Microbiol.">
        <title>The Global Catalogue of Microorganisms (GCM) 10K type strain sequencing project: providing services to taxonomists for standard genome sequencing and annotation.</title>
        <authorList>
            <consortium name="The Broad Institute Genomics Platform"/>
            <consortium name="The Broad Institute Genome Sequencing Center for Infectious Disease"/>
            <person name="Wu L."/>
            <person name="Ma J."/>
        </authorList>
    </citation>
    <scope>NUCLEOTIDE SEQUENCE [LARGE SCALE GENOMIC DNA]</scope>
    <source>
        <strain evidence="4">WYCCWR 12678</strain>
    </source>
</reference>
<accession>A0ABV9Q7Z5</accession>
<feature type="transmembrane region" description="Helical" evidence="1">
    <location>
        <begin position="225"/>
        <end position="251"/>
    </location>
</feature>
<feature type="transmembrane region" description="Helical" evidence="1">
    <location>
        <begin position="428"/>
        <end position="446"/>
    </location>
</feature>
<keyword evidence="1" id="KW-0812">Transmembrane</keyword>
<dbReference type="InterPro" id="IPR003675">
    <property type="entry name" value="Rce1/LyrA-like_dom"/>
</dbReference>
<keyword evidence="4" id="KW-1185">Reference proteome</keyword>
<feature type="transmembrane region" description="Helical" evidence="1">
    <location>
        <begin position="351"/>
        <end position="372"/>
    </location>
</feature>
<evidence type="ECO:0000256" key="1">
    <source>
        <dbReference type="SAM" id="Phobius"/>
    </source>
</evidence>
<evidence type="ECO:0000313" key="3">
    <source>
        <dbReference type="EMBL" id="MFC4769964.1"/>
    </source>
</evidence>
<dbReference type="Pfam" id="PF02517">
    <property type="entry name" value="Rce1-like"/>
    <property type="match status" value="1"/>
</dbReference>
<feature type="transmembrane region" description="Helical" evidence="1">
    <location>
        <begin position="452"/>
        <end position="470"/>
    </location>
</feature>
<sequence length="540" mass="61637">MRRSKYPVLWILSLLGLLVFGWIAVGDLSPNGQAFVNRSDAAQRAADFLRSQGLGVSGMIRTELYQGDTDMDAYLQRHELSEEFAENKLARPLSYWEVTHFTPRRDSYKVSIDETDGRVLGYEISRDEWADEPELTEEQALRLAREELERQGIDYSNVVTQELNGDEEGYWGESYVYKFRDMRWKVGESELVYTVGITGSHVSAFQSQYLIPKADRAWLKKQDSYGMILTGISLLGMFLFVVFSIVVAFVYPKHEVNWQRGLVLGLVLLGIALVSNLNEWPFFVASWLLPAAWPVEVNLWIIATVVCAIGVLSSGATYVTAVAGSALQNRLWPGKWLPWGDRAWPERIRSAAYRGYLLAFLWLGLQAIFYWISEKYFGVWQEADFTMTPWNYLVPGLFPVLAWTAGIGEEITFRLLGMSLLKRYLRSTFLALLIPAVVWALAHSLYPVHPFYTRFLELTLLGMLIGWCFLRYDLETVIFAHVIFDTVWMCLPLFIDGEWTDKVWAVGWMVLPALVGRYSRVLQPKWVGQQDVASSTGGSP</sequence>
<dbReference type="RefSeq" id="WP_380029094.1">
    <property type="nucleotide sequence ID" value="NZ_JBHSHC010000153.1"/>
</dbReference>
<feature type="transmembrane region" description="Helical" evidence="1">
    <location>
        <begin position="477"/>
        <end position="495"/>
    </location>
</feature>
<organism evidence="3 4">
    <name type="scientific">Effusibacillus consociatus</name>
    <dbReference type="NCBI Taxonomy" id="1117041"/>
    <lineage>
        <taxon>Bacteria</taxon>
        <taxon>Bacillati</taxon>
        <taxon>Bacillota</taxon>
        <taxon>Bacilli</taxon>
        <taxon>Bacillales</taxon>
        <taxon>Alicyclobacillaceae</taxon>
        <taxon>Effusibacillus</taxon>
    </lineage>
</organism>
<feature type="transmembrane region" description="Helical" evidence="1">
    <location>
        <begin position="300"/>
        <end position="327"/>
    </location>
</feature>
<name>A0ABV9Q7Z5_9BACL</name>
<keyword evidence="1" id="KW-0472">Membrane</keyword>
<gene>
    <name evidence="3" type="ORF">ACFO8Q_22010</name>
</gene>
<feature type="transmembrane region" description="Helical" evidence="1">
    <location>
        <begin position="392"/>
        <end position="416"/>
    </location>
</feature>
<feature type="transmembrane region" description="Helical" evidence="1">
    <location>
        <begin position="263"/>
        <end position="288"/>
    </location>
</feature>
<keyword evidence="1" id="KW-1133">Transmembrane helix</keyword>
<dbReference type="Proteomes" id="UP001596002">
    <property type="component" value="Unassembled WGS sequence"/>
</dbReference>
<feature type="domain" description="CAAX prenyl protease 2/Lysostaphin resistance protein A-like" evidence="2">
    <location>
        <begin position="397"/>
        <end position="486"/>
    </location>
</feature>
<protein>
    <submittedName>
        <fullName evidence="3">Type II CAAX prenyl endopeptidase Rce1 family protein</fullName>
    </submittedName>
</protein>